<feature type="binding site" evidence="5">
    <location>
        <position position="450"/>
    </location>
    <ligand>
        <name>Fe cation</name>
        <dbReference type="ChEBI" id="CHEBI:24875"/>
        <note>catalytic</note>
    </ligand>
</feature>
<gene>
    <name evidence="7" type="ORF">EV191_102149</name>
</gene>
<name>A0A4R2R078_9PSEU</name>
<keyword evidence="2 5" id="KW-0479">Metal-binding</keyword>
<dbReference type="GO" id="GO:0010436">
    <property type="term" value="F:carotenoid dioxygenase activity"/>
    <property type="evidence" value="ECO:0007669"/>
    <property type="project" value="TreeGrafter"/>
</dbReference>
<dbReference type="Pfam" id="PF03055">
    <property type="entry name" value="RPE65"/>
    <property type="match status" value="1"/>
</dbReference>
<evidence type="ECO:0000256" key="2">
    <source>
        <dbReference type="ARBA" id="ARBA00022723"/>
    </source>
</evidence>
<dbReference type="PANTHER" id="PTHR10543:SF89">
    <property type="entry name" value="CAROTENOID 9,10(9',10')-CLEAVAGE DIOXYGENASE 1"/>
    <property type="match status" value="1"/>
</dbReference>
<dbReference type="EMBL" id="SLXQ01000002">
    <property type="protein sequence ID" value="TCP54939.1"/>
    <property type="molecule type" value="Genomic_DNA"/>
</dbReference>
<keyword evidence="4 5" id="KW-0408">Iron</keyword>
<evidence type="ECO:0000256" key="3">
    <source>
        <dbReference type="ARBA" id="ARBA00023002"/>
    </source>
</evidence>
<feature type="binding site" evidence="5">
    <location>
        <position position="269"/>
    </location>
    <ligand>
        <name>Fe cation</name>
        <dbReference type="ChEBI" id="CHEBI:24875"/>
        <note>catalytic</note>
    </ligand>
</feature>
<protein>
    <recommendedName>
        <fullName evidence="6">Dioxygenase</fullName>
        <ecNumber evidence="6">1.13.11.-</ecNumber>
    </recommendedName>
</protein>
<dbReference type="GO" id="GO:0016121">
    <property type="term" value="P:carotene catabolic process"/>
    <property type="evidence" value="ECO:0007669"/>
    <property type="project" value="TreeGrafter"/>
</dbReference>
<sequence>MTADNPYLHGHFAPVHDETTAYDLPVVGRIPSELDGRYLRIGPNPLGIDDPATHIWAAAEGMVHGVRIRDGKAEWYRNRWVRSSSVLDALGEPRRANSLDPARDFAPNVHVIGHAGKTFALVEAGACPYELDHELGTVGPSDLGATPDGFVANAHAKLDHATGELHSLAYIPGLAFAQHIVSDVNGELCHVTTIPTAADTPYMHDFALTESHVIVYDTPLVYRAELLAQGITPGATLGWKTEHPGRVGVLSRSGGPVRWFETAPTHISHTLNAYDEGNRIIVDVIRSDEPVDPVDPGAVSPILDRWEIDLAAGKVTSAPIDERPQDFPRLNESFVARRHRYGYSAASELYGLPFPVGDESPAEASTNALVKHDLEQGTVEVHRFPRGVAVGEAAFAANPYGHAEDDGYLMTYINDPERGASDLLILAAQDFSGTPVARIQLPVRVPLGLHGSWIPDS</sequence>
<keyword evidence="6 7" id="KW-0223">Dioxygenase</keyword>
<evidence type="ECO:0000256" key="4">
    <source>
        <dbReference type="ARBA" id="ARBA00023004"/>
    </source>
</evidence>
<evidence type="ECO:0000256" key="6">
    <source>
        <dbReference type="RuleBase" id="RU364048"/>
    </source>
</evidence>
<organism evidence="7 8">
    <name type="scientific">Tamaricihabitans halophyticus</name>
    <dbReference type="NCBI Taxonomy" id="1262583"/>
    <lineage>
        <taxon>Bacteria</taxon>
        <taxon>Bacillati</taxon>
        <taxon>Actinomycetota</taxon>
        <taxon>Actinomycetes</taxon>
        <taxon>Pseudonocardiales</taxon>
        <taxon>Pseudonocardiaceae</taxon>
        <taxon>Tamaricihabitans</taxon>
    </lineage>
</organism>
<evidence type="ECO:0000256" key="1">
    <source>
        <dbReference type="ARBA" id="ARBA00006787"/>
    </source>
</evidence>
<evidence type="ECO:0000256" key="5">
    <source>
        <dbReference type="PIRSR" id="PIRSR604294-1"/>
    </source>
</evidence>
<comment type="similarity">
    <text evidence="1 6">Belongs to the carotenoid oxygenase family.</text>
</comment>
<evidence type="ECO:0000313" key="8">
    <source>
        <dbReference type="Proteomes" id="UP000294911"/>
    </source>
</evidence>
<dbReference type="GO" id="GO:0046872">
    <property type="term" value="F:metal ion binding"/>
    <property type="evidence" value="ECO:0007669"/>
    <property type="project" value="UniProtKB-KW"/>
</dbReference>
<keyword evidence="8" id="KW-1185">Reference proteome</keyword>
<dbReference type="AlphaFoldDB" id="A0A4R2R078"/>
<feature type="binding site" evidence="5">
    <location>
        <position position="204"/>
    </location>
    <ligand>
        <name>Fe cation</name>
        <dbReference type="ChEBI" id="CHEBI:24875"/>
        <note>catalytic</note>
    </ligand>
</feature>
<feature type="binding site" evidence="5">
    <location>
        <position position="155"/>
    </location>
    <ligand>
        <name>Fe cation</name>
        <dbReference type="ChEBI" id="CHEBI:24875"/>
        <note>catalytic</note>
    </ligand>
</feature>
<dbReference type="Proteomes" id="UP000294911">
    <property type="component" value="Unassembled WGS sequence"/>
</dbReference>
<dbReference type="OrthoDB" id="6636843at2"/>
<dbReference type="EC" id="1.13.11.-" evidence="6"/>
<dbReference type="RefSeq" id="WP_132876333.1">
    <property type="nucleotide sequence ID" value="NZ_SLXQ01000002.1"/>
</dbReference>
<comment type="cofactor">
    <cofactor evidence="5 6">
        <name>Fe(2+)</name>
        <dbReference type="ChEBI" id="CHEBI:29033"/>
    </cofactor>
    <text evidence="5 6">Binds 1 Fe(2+) ion per subunit.</text>
</comment>
<dbReference type="PANTHER" id="PTHR10543">
    <property type="entry name" value="BETA-CAROTENE DIOXYGENASE"/>
    <property type="match status" value="1"/>
</dbReference>
<keyword evidence="3 6" id="KW-0560">Oxidoreductase</keyword>
<evidence type="ECO:0000313" key="7">
    <source>
        <dbReference type="EMBL" id="TCP54939.1"/>
    </source>
</evidence>
<dbReference type="InterPro" id="IPR004294">
    <property type="entry name" value="Carotenoid_Oase"/>
</dbReference>
<comment type="caution">
    <text evidence="7">The sequence shown here is derived from an EMBL/GenBank/DDBJ whole genome shotgun (WGS) entry which is preliminary data.</text>
</comment>
<reference evidence="7 8" key="1">
    <citation type="submission" date="2019-03" db="EMBL/GenBank/DDBJ databases">
        <title>Genomic Encyclopedia of Type Strains, Phase IV (KMG-IV): sequencing the most valuable type-strain genomes for metagenomic binning, comparative biology and taxonomic classification.</title>
        <authorList>
            <person name="Goeker M."/>
        </authorList>
    </citation>
    <scope>NUCLEOTIDE SEQUENCE [LARGE SCALE GENOMIC DNA]</scope>
    <source>
        <strain evidence="7 8">DSM 45765</strain>
    </source>
</reference>
<accession>A0A4R2R078</accession>
<proteinExistence type="inferred from homology"/>